<dbReference type="PANTHER" id="PTHR43096">
    <property type="entry name" value="DNAJ HOMOLOG 1, MITOCHONDRIAL-RELATED"/>
    <property type="match status" value="1"/>
</dbReference>
<dbReference type="InterPro" id="IPR008971">
    <property type="entry name" value="HSP40/DnaJ_pept-bd"/>
</dbReference>
<organism evidence="2 3">
    <name type="scientific">Paractinoplanes deccanensis</name>
    <dbReference type="NCBI Taxonomy" id="113561"/>
    <lineage>
        <taxon>Bacteria</taxon>
        <taxon>Bacillati</taxon>
        <taxon>Actinomycetota</taxon>
        <taxon>Actinomycetes</taxon>
        <taxon>Micromonosporales</taxon>
        <taxon>Micromonosporaceae</taxon>
        <taxon>Paractinoplanes</taxon>
    </lineage>
</organism>
<dbReference type="SUPFAM" id="SSF46565">
    <property type="entry name" value="Chaperone J-domain"/>
    <property type="match status" value="1"/>
</dbReference>
<dbReference type="Pfam" id="PF00226">
    <property type="entry name" value="DnaJ"/>
    <property type="match status" value="1"/>
</dbReference>
<proteinExistence type="predicted"/>
<evidence type="ECO:0000259" key="1">
    <source>
        <dbReference type="PROSITE" id="PS50076"/>
    </source>
</evidence>
<dbReference type="CDD" id="cd10747">
    <property type="entry name" value="DnaJ_C"/>
    <property type="match status" value="1"/>
</dbReference>
<sequence length="252" mass="28162">MATKTRDYYEVLGVHRSASQAEIQRAYRALARRFHPDLNRETGAETRFKQITEAYNILSDERKRAMYDLDRGLGGFFSSETRGQRMPRFDAGVEVVEITVEEAYEGGKRHLTLEFGTAVRVVEVDVPPGVTDGRRIPLPGMDMSVTVRIAPHPRYRVQGRDIYVDLPLAPWEAALGATVPVETPAGPAQVQVPAGLSSGRRARLRGRGMPNPEGVAGDLYAEIRIVVPPRLSAGERRRWQQLAKSSDWNPRD</sequence>
<protein>
    <submittedName>
        <fullName evidence="2">Cytochrome c biogenesis protein</fullName>
    </submittedName>
</protein>
<keyword evidence="3" id="KW-1185">Reference proteome</keyword>
<reference evidence="2 3" key="1">
    <citation type="submission" date="2021-01" db="EMBL/GenBank/DDBJ databases">
        <title>Whole genome shotgun sequence of Actinoplanes deccanensis NBRC 13994.</title>
        <authorList>
            <person name="Komaki H."/>
            <person name="Tamura T."/>
        </authorList>
    </citation>
    <scope>NUCLEOTIDE SEQUENCE [LARGE SCALE GENOMIC DNA]</scope>
    <source>
        <strain evidence="2 3">NBRC 13994</strain>
    </source>
</reference>
<dbReference type="RefSeq" id="WP_239168833.1">
    <property type="nucleotide sequence ID" value="NZ_BAAABO010000012.1"/>
</dbReference>
<dbReference type="Pfam" id="PF01556">
    <property type="entry name" value="DnaJ_C"/>
    <property type="match status" value="1"/>
</dbReference>
<dbReference type="PRINTS" id="PR00625">
    <property type="entry name" value="JDOMAIN"/>
</dbReference>
<dbReference type="EMBL" id="BOMI01000065">
    <property type="protein sequence ID" value="GID74853.1"/>
    <property type="molecule type" value="Genomic_DNA"/>
</dbReference>
<dbReference type="Gene3D" id="2.60.260.20">
    <property type="entry name" value="Urease metallochaperone UreE, N-terminal domain"/>
    <property type="match status" value="2"/>
</dbReference>
<dbReference type="SMART" id="SM00271">
    <property type="entry name" value="DnaJ"/>
    <property type="match status" value="1"/>
</dbReference>
<evidence type="ECO:0000313" key="2">
    <source>
        <dbReference type="EMBL" id="GID74853.1"/>
    </source>
</evidence>
<dbReference type="PANTHER" id="PTHR43096:SF22">
    <property type="entry name" value="MOLECULAR CHAPERONE HSP40_DNAJ FAMILY PROTEIN"/>
    <property type="match status" value="1"/>
</dbReference>
<dbReference type="InterPro" id="IPR001623">
    <property type="entry name" value="DnaJ_domain"/>
</dbReference>
<dbReference type="InterPro" id="IPR002939">
    <property type="entry name" value="DnaJ_C"/>
</dbReference>
<evidence type="ECO:0000313" key="3">
    <source>
        <dbReference type="Proteomes" id="UP000609879"/>
    </source>
</evidence>
<name>A0ABQ3Y4E6_9ACTN</name>
<feature type="domain" description="J" evidence="1">
    <location>
        <begin position="7"/>
        <end position="71"/>
    </location>
</feature>
<dbReference type="Gene3D" id="1.10.287.110">
    <property type="entry name" value="DnaJ domain"/>
    <property type="match status" value="1"/>
</dbReference>
<dbReference type="InterPro" id="IPR036869">
    <property type="entry name" value="J_dom_sf"/>
</dbReference>
<accession>A0ABQ3Y4E6</accession>
<dbReference type="SUPFAM" id="SSF49493">
    <property type="entry name" value="HSP40/DnaJ peptide-binding domain"/>
    <property type="match status" value="2"/>
</dbReference>
<dbReference type="PROSITE" id="PS50076">
    <property type="entry name" value="DNAJ_2"/>
    <property type="match status" value="1"/>
</dbReference>
<dbReference type="PROSITE" id="PS00636">
    <property type="entry name" value="DNAJ_1"/>
    <property type="match status" value="1"/>
</dbReference>
<comment type="caution">
    <text evidence="2">The sequence shown here is derived from an EMBL/GenBank/DDBJ whole genome shotgun (WGS) entry which is preliminary data.</text>
</comment>
<dbReference type="CDD" id="cd06257">
    <property type="entry name" value="DnaJ"/>
    <property type="match status" value="1"/>
</dbReference>
<dbReference type="Proteomes" id="UP000609879">
    <property type="component" value="Unassembled WGS sequence"/>
</dbReference>
<gene>
    <name evidence="2" type="primary">cbpA</name>
    <name evidence="2" type="ORF">Ade02nite_34940</name>
</gene>
<dbReference type="InterPro" id="IPR018253">
    <property type="entry name" value="DnaJ_domain_CS"/>
</dbReference>